<evidence type="ECO:0000256" key="4">
    <source>
        <dbReference type="PROSITE-ProRule" id="PRU00169"/>
    </source>
</evidence>
<dbReference type="Gene3D" id="3.30.70.270">
    <property type="match status" value="1"/>
</dbReference>
<dbReference type="GO" id="GO:0052621">
    <property type="term" value="F:diguanylate cyclase activity"/>
    <property type="evidence" value="ECO:0007669"/>
    <property type="project" value="UniProtKB-EC"/>
</dbReference>
<evidence type="ECO:0000256" key="3">
    <source>
        <dbReference type="ARBA" id="ARBA00034247"/>
    </source>
</evidence>
<proteinExistence type="predicted"/>
<feature type="domain" description="GGDEF" evidence="6">
    <location>
        <begin position="161"/>
        <end position="299"/>
    </location>
</feature>
<dbReference type="PANTHER" id="PTHR45138">
    <property type="entry name" value="REGULATORY COMPONENTS OF SENSORY TRANSDUCTION SYSTEM"/>
    <property type="match status" value="1"/>
</dbReference>
<reference evidence="7 8" key="1">
    <citation type="journal article" date="2020" name="Microorganisms">
        <title>Osmotic Adaptation and Compatible Solute Biosynthesis of Phototrophic Bacteria as Revealed from Genome Analyses.</title>
        <authorList>
            <person name="Imhoff J.F."/>
            <person name="Rahn T."/>
            <person name="Kunzel S."/>
            <person name="Keller A."/>
            <person name="Neulinger S.C."/>
        </authorList>
    </citation>
    <scope>NUCLEOTIDE SEQUENCE [LARGE SCALE GENOMIC DNA]</scope>
    <source>
        <strain evidence="7 8">DSM 21303</strain>
    </source>
</reference>
<comment type="catalytic activity">
    <reaction evidence="3">
        <text>2 GTP = 3',3'-c-di-GMP + 2 diphosphate</text>
        <dbReference type="Rhea" id="RHEA:24898"/>
        <dbReference type="ChEBI" id="CHEBI:33019"/>
        <dbReference type="ChEBI" id="CHEBI:37565"/>
        <dbReference type="ChEBI" id="CHEBI:58805"/>
        <dbReference type="EC" id="2.7.7.65"/>
    </reaction>
</comment>
<evidence type="ECO:0000256" key="1">
    <source>
        <dbReference type="ARBA" id="ARBA00001946"/>
    </source>
</evidence>
<dbReference type="AlphaFoldDB" id="A0A9X1BAR2"/>
<keyword evidence="8" id="KW-1185">Reference proteome</keyword>
<dbReference type="SUPFAM" id="SSF52172">
    <property type="entry name" value="CheY-like"/>
    <property type="match status" value="1"/>
</dbReference>
<dbReference type="CDD" id="cd19920">
    <property type="entry name" value="REC_PA4781-like"/>
    <property type="match status" value="1"/>
</dbReference>
<dbReference type="InterPro" id="IPR001789">
    <property type="entry name" value="Sig_transdc_resp-reg_receiver"/>
</dbReference>
<dbReference type="EMBL" id="NRSD01000025">
    <property type="protein sequence ID" value="MBK1646428.1"/>
    <property type="molecule type" value="Genomic_DNA"/>
</dbReference>
<dbReference type="SMART" id="SM00448">
    <property type="entry name" value="REC"/>
    <property type="match status" value="1"/>
</dbReference>
<name>A0A9X1BAR2_9GAMM</name>
<dbReference type="InterPro" id="IPR000160">
    <property type="entry name" value="GGDEF_dom"/>
</dbReference>
<dbReference type="PANTHER" id="PTHR45138:SF9">
    <property type="entry name" value="DIGUANYLATE CYCLASE DGCM-RELATED"/>
    <property type="match status" value="1"/>
</dbReference>
<comment type="caution">
    <text evidence="7">The sequence shown here is derived from an EMBL/GenBank/DDBJ whole genome shotgun (WGS) entry which is preliminary data.</text>
</comment>
<dbReference type="Proteomes" id="UP001138802">
    <property type="component" value="Unassembled WGS sequence"/>
</dbReference>
<comment type="cofactor">
    <cofactor evidence="1">
        <name>Mg(2+)</name>
        <dbReference type="ChEBI" id="CHEBI:18420"/>
    </cofactor>
</comment>
<dbReference type="PROSITE" id="PS50110">
    <property type="entry name" value="RESPONSE_REGULATORY"/>
    <property type="match status" value="1"/>
</dbReference>
<dbReference type="EC" id="2.7.7.65" evidence="2"/>
<organism evidence="7 8">
    <name type="scientific">Thiocapsa imhoffii</name>
    <dbReference type="NCBI Taxonomy" id="382777"/>
    <lineage>
        <taxon>Bacteria</taxon>
        <taxon>Pseudomonadati</taxon>
        <taxon>Pseudomonadota</taxon>
        <taxon>Gammaproteobacteria</taxon>
        <taxon>Chromatiales</taxon>
        <taxon>Chromatiaceae</taxon>
        <taxon>Thiocapsa</taxon>
    </lineage>
</organism>
<dbReference type="InterPro" id="IPR011006">
    <property type="entry name" value="CheY-like_superfamily"/>
</dbReference>
<keyword evidence="4" id="KW-0597">Phosphoprotein</keyword>
<dbReference type="GO" id="GO:0000160">
    <property type="term" value="P:phosphorelay signal transduction system"/>
    <property type="evidence" value="ECO:0007669"/>
    <property type="project" value="InterPro"/>
</dbReference>
<dbReference type="InterPro" id="IPR043128">
    <property type="entry name" value="Rev_trsase/Diguanyl_cyclase"/>
</dbReference>
<dbReference type="Pfam" id="PF00990">
    <property type="entry name" value="GGDEF"/>
    <property type="match status" value="1"/>
</dbReference>
<evidence type="ECO:0000259" key="5">
    <source>
        <dbReference type="PROSITE" id="PS50110"/>
    </source>
</evidence>
<dbReference type="Gene3D" id="3.40.50.2300">
    <property type="match status" value="1"/>
</dbReference>
<accession>A0A9X1BAR2</accession>
<dbReference type="PROSITE" id="PS50887">
    <property type="entry name" value="GGDEF"/>
    <property type="match status" value="1"/>
</dbReference>
<dbReference type="GO" id="GO:0005886">
    <property type="term" value="C:plasma membrane"/>
    <property type="evidence" value="ECO:0007669"/>
    <property type="project" value="TreeGrafter"/>
</dbReference>
<evidence type="ECO:0000256" key="2">
    <source>
        <dbReference type="ARBA" id="ARBA00012528"/>
    </source>
</evidence>
<protein>
    <recommendedName>
        <fullName evidence="2">diguanylate cyclase</fullName>
        <ecNumber evidence="2">2.7.7.65</ecNumber>
    </recommendedName>
</protein>
<feature type="domain" description="Response regulatory" evidence="5">
    <location>
        <begin position="2"/>
        <end position="118"/>
    </location>
</feature>
<dbReference type="CDD" id="cd01949">
    <property type="entry name" value="GGDEF"/>
    <property type="match status" value="1"/>
</dbReference>
<dbReference type="GO" id="GO:1902201">
    <property type="term" value="P:negative regulation of bacterial-type flagellum-dependent cell motility"/>
    <property type="evidence" value="ECO:0007669"/>
    <property type="project" value="TreeGrafter"/>
</dbReference>
<dbReference type="SMART" id="SM00267">
    <property type="entry name" value="GGDEF"/>
    <property type="match status" value="1"/>
</dbReference>
<dbReference type="FunFam" id="3.30.70.270:FF:000001">
    <property type="entry name" value="Diguanylate cyclase domain protein"/>
    <property type="match status" value="1"/>
</dbReference>
<dbReference type="SUPFAM" id="SSF55073">
    <property type="entry name" value="Nucleotide cyclase"/>
    <property type="match status" value="1"/>
</dbReference>
<dbReference type="NCBIfam" id="TIGR00254">
    <property type="entry name" value="GGDEF"/>
    <property type="match status" value="1"/>
</dbReference>
<dbReference type="GO" id="GO:0043709">
    <property type="term" value="P:cell adhesion involved in single-species biofilm formation"/>
    <property type="evidence" value="ECO:0007669"/>
    <property type="project" value="TreeGrafter"/>
</dbReference>
<gene>
    <name evidence="7" type="ORF">CKO25_17605</name>
</gene>
<dbReference type="InterPro" id="IPR029787">
    <property type="entry name" value="Nucleotide_cyclase"/>
</dbReference>
<evidence type="ECO:0000259" key="6">
    <source>
        <dbReference type="PROSITE" id="PS50887"/>
    </source>
</evidence>
<evidence type="ECO:0000313" key="7">
    <source>
        <dbReference type="EMBL" id="MBK1646428.1"/>
    </source>
</evidence>
<sequence>MRILIVDDVPDNIRVLSHILRDAGYQISAATNGRKALSLASTSKPDLILLDVMMPEMNGYETCAALKADPTLAEIPVIFVTALADVEDETRGFDLGAVDYITKPFNDVIVRRRVQTHLELKQQRDRLARLSYFDSLTALPNRRAFDERLDQEWHRALRNQTSLAIAMIDVDHFKAYNDSRGHQAGDEALRMIAAVLRQPSQRAADFMGRYGGEEFVGLVNGASLDGLRDVVEQLRARVESLHIVHAAPVEPRWITVSIGAALCQPSSLFVPAQILLDAADRALYCAKQDGRNRVHVTDTIPQRRQG</sequence>
<feature type="modified residue" description="4-aspartylphosphate" evidence="4">
    <location>
        <position position="51"/>
    </location>
</feature>
<dbReference type="Pfam" id="PF00072">
    <property type="entry name" value="Response_reg"/>
    <property type="match status" value="1"/>
</dbReference>
<evidence type="ECO:0000313" key="8">
    <source>
        <dbReference type="Proteomes" id="UP001138802"/>
    </source>
</evidence>
<dbReference type="InterPro" id="IPR050469">
    <property type="entry name" value="Diguanylate_Cyclase"/>
</dbReference>